<protein>
    <submittedName>
        <fullName evidence="2">Uncharacterized protein</fullName>
    </submittedName>
</protein>
<sequence length="292" mass="32375">MALTRSANKRPASAETGAPDSSSGKRRKVSKTKKKTKTTSSSSVSTTAATSSSPLKKRSVRAWTPSHLRLSRSSHEMRTRSKARVFPFFKLPAEIRNSIYAEAYGSDAPVDLDDLRLPDDLKVPEILGEALPFFFESTPVVIDVMSNVCVRFQHLHHAGHARYERTGQVALPKILQEGVVPSKDVRFKQLHFRVKCCCCDQGKVLLNVDVEVVNRGTSLGALTETEVLNRQQVYASAVEELDKMAGWAQEAVDGISGRESFNGFTVEDLKDLAMCFRNDEDDGKSRDHSDDE</sequence>
<accession>A0ABR0E9K0</accession>
<dbReference type="Proteomes" id="UP001305779">
    <property type="component" value="Unassembled WGS sequence"/>
</dbReference>
<reference evidence="2 3" key="1">
    <citation type="journal article" date="2023" name="G3 (Bethesda)">
        <title>A chromosome-level genome assembly of Zasmidium syzygii isolated from banana leaves.</title>
        <authorList>
            <person name="van Westerhoven A.C."/>
            <person name="Mehrabi R."/>
            <person name="Talebi R."/>
            <person name="Steentjes M.B.F."/>
            <person name="Corcolon B."/>
            <person name="Chong P.A."/>
            <person name="Kema G.H.J."/>
            <person name="Seidl M.F."/>
        </authorList>
    </citation>
    <scope>NUCLEOTIDE SEQUENCE [LARGE SCALE GENOMIC DNA]</scope>
    <source>
        <strain evidence="2 3">P124</strain>
    </source>
</reference>
<dbReference type="EMBL" id="JAXOVC010000008">
    <property type="protein sequence ID" value="KAK4498060.1"/>
    <property type="molecule type" value="Genomic_DNA"/>
</dbReference>
<evidence type="ECO:0000256" key="1">
    <source>
        <dbReference type="SAM" id="MobiDB-lite"/>
    </source>
</evidence>
<evidence type="ECO:0000313" key="3">
    <source>
        <dbReference type="Proteomes" id="UP001305779"/>
    </source>
</evidence>
<gene>
    <name evidence="2" type="ORF">PRZ48_010716</name>
</gene>
<keyword evidence="3" id="KW-1185">Reference proteome</keyword>
<organism evidence="2 3">
    <name type="scientific">Zasmidium cellare</name>
    <name type="common">Wine cellar mold</name>
    <name type="synonym">Racodium cellare</name>
    <dbReference type="NCBI Taxonomy" id="395010"/>
    <lineage>
        <taxon>Eukaryota</taxon>
        <taxon>Fungi</taxon>
        <taxon>Dikarya</taxon>
        <taxon>Ascomycota</taxon>
        <taxon>Pezizomycotina</taxon>
        <taxon>Dothideomycetes</taxon>
        <taxon>Dothideomycetidae</taxon>
        <taxon>Mycosphaerellales</taxon>
        <taxon>Mycosphaerellaceae</taxon>
        <taxon>Zasmidium</taxon>
    </lineage>
</organism>
<feature type="region of interest" description="Disordered" evidence="1">
    <location>
        <begin position="1"/>
        <end position="76"/>
    </location>
</feature>
<proteinExistence type="predicted"/>
<evidence type="ECO:0000313" key="2">
    <source>
        <dbReference type="EMBL" id="KAK4498060.1"/>
    </source>
</evidence>
<comment type="caution">
    <text evidence="2">The sequence shown here is derived from an EMBL/GenBank/DDBJ whole genome shotgun (WGS) entry which is preliminary data.</text>
</comment>
<feature type="compositionally biased region" description="Basic residues" evidence="1">
    <location>
        <begin position="24"/>
        <end position="37"/>
    </location>
</feature>
<feature type="compositionally biased region" description="Low complexity" evidence="1">
    <location>
        <begin position="38"/>
        <end position="53"/>
    </location>
</feature>
<name>A0ABR0E9K0_ZASCE</name>